<accession>A0A8J4HC54</accession>
<reference evidence="2" key="1">
    <citation type="journal article" date="2020" name="mSystems">
        <title>Genome- and Community-Level Interaction Insights into Carbon Utilization and Element Cycling Functions of Hydrothermarchaeota in Hydrothermal Sediment.</title>
        <authorList>
            <person name="Zhou Z."/>
            <person name="Liu Y."/>
            <person name="Xu W."/>
            <person name="Pan J."/>
            <person name="Luo Z.H."/>
            <person name="Li M."/>
        </authorList>
    </citation>
    <scope>NUCLEOTIDE SEQUENCE</scope>
    <source>
        <strain evidence="2">SpSt-997</strain>
    </source>
</reference>
<dbReference type="EMBL" id="DTQM01000252">
    <property type="protein sequence ID" value="HGC44181.1"/>
    <property type="molecule type" value="Genomic_DNA"/>
</dbReference>
<sequence>MTASADLKSRFRAQAQGAMALDLAYIGVVNGLFSALHRLHAAESAALAAAAAMDAGYVRRWCDAAYAVGFLDDAGDERFCLSESGDALRAEAQGGLMPVAIQAVLAAHMAERAAAFMRNGARPGERVLAERETILPWFGPMLEASFAPLFEDTICPNVAIFREVDARGGLAVDLGCGNGWYLRALARRCPALRGLGIDGFQENIDQATARAADAGFAARLRFTQGDAHVLDLAEKADLIAMNRALHHVWEAGIEQFLERLRGNLKPGGAAVIWEPNWPRDRARLRQPGFMRMAFQNLTEHVQGNHLLGAEEIADAFARTGFVAPAVHLFSEGQEAVIVARAPP</sequence>
<keyword evidence="2" id="KW-0808">Transferase</keyword>
<name>A0A8J4HC54_9PROT</name>
<proteinExistence type="predicted"/>
<dbReference type="PANTHER" id="PTHR45128">
    <property type="entry name" value="METHYLTRANSFERASE TYPE 11"/>
    <property type="match status" value="1"/>
</dbReference>
<dbReference type="AlphaFoldDB" id="A0A8J4HC54"/>
<dbReference type="InterPro" id="IPR029063">
    <property type="entry name" value="SAM-dependent_MTases_sf"/>
</dbReference>
<dbReference type="GO" id="GO:0032259">
    <property type="term" value="P:methylation"/>
    <property type="evidence" value="ECO:0007669"/>
    <property type="project" value="UniProtKB-KW"/>
</dbReference>
<comment type="caution">
    <text evidence="2">The sequence shown here is derived from an EMBL/GenBank/DDBJ whole genome shotgun (WGS) entry which is preliminary data.</text>
</comment>
<gene>
    <name evidence="2" type="ORF">ENY07_13325</name>
</gene>
<dbReference type="Pfam" id="PF13649">
    <property type="entry name" value="Methyltransf_25"/>
    <property type="match status" value="1"/>
</dbReference>
<keyword evidence="2" id="KW-0489">Methyltransferase</keyword>
<dbReference type="Gene3D" id="1.10.10.10">
    <property type="entry name" value="Winged helix-like DNA-binding domain superfamily/Winged helix DNA-binding domain"/>
    <property type="match status" value="1"/>
</dbReference>
<feature type="domain" description="Methyltransferase" evidence="1">
    <location>
        <begin position="172"/>
        <end position="268"/>
    </location>
</feature>
<organism evidence="2">
    <name type="scientific">Acidicaldus sp</name>
    <dbReference type="NCBI Taxonomy" id="1872105"/>
    <lineage>
        <taxon>Bacteria</taxon>
        <taxon>Pseudomonadati</taxon>
        <taxon>Pseudomonadota</taxon>
        <taxon>Alphaproteobacteria</taxon>
        <taxon>Acetobacterales</taxon>
        <taxon>Acetobacteraceae</taxon>
        <taxon>Acidicaldus</taxon>
    </lineage>
</organism>
<dbReference type="CDD" id="cd02440">
    <property type="entry name" value="AdoMet_MTases"/>
    <property type="match status" value="1"/>
</dbReference>
<dbReference type="InterPro" id="IPR036388">
    <property type="entry name" value="WH-like_DNA-bd_sf"/>
</dbReference>
<dbReference type="Gene3D" id="3.40.50.150">
    <property type="entry name" value="Vaccinia Virus protein VP39"/>
    <property type="match status" value="1"/>
</dbReference>
<evidence type="ECO:0000313" key="2">
    <source>
        <dbReference type="EMBL" id="HGC44181.1"/>
    </source>
</evidence>
<dbReference type="InterPro" id="IPR053173">
    <property type="entry name" value="SAM-binding_MTase"/>
</dbReference>
<dbReference type="GO" id="GO:0008168">
    <property type="term" value="F:methyltransferase activity"/>
    <property type="evidence" value="ECO:0007669"/>
    <property type="project" value="UniProtKB-KW"/>
</dbReference>
<dbReference type="InterPro" id="IPR041698">
    <property type="entry name" value="Methyltransf_25"/>
</dbReference>
<dbReference type="SUPFAM" id="SSF53335">
    <property type="entry name" value="S-adenosyl-L-methionine-dependent methyltransferases"/>
    <property type="match status" value="1"/>
</dbReference>
<evidence type="ECO:0000259" key="1">
    <source>
        <dbReference type="Pfam" id="PF13649"/>
    </source>
</evidence>
<protein>
    <submittedName>
        <fullName evidence="2">Class I SAM-dependent methyltransferase</fullName>
    </submittedName>
</protein>